<dbReference type="SUPFAM" id="SSF89796">
    <property type="entry name" value="CoA-transferase family III (CaiB/BaiF)"/>
    <property type="match status" value="1"/>
</dbReference>
<dbReference type="InterPro" id="IPR050483">
    <property type="entry name" value="CoA-transferase_III_domain"/>
</dbReference>
<evidence type="ECO:0000313" key="2">
    <source>
        <dbReference type="EMBL" id="SUZ70955.1"/>
    </source>
</evidence>
<dbReference type="InterPro" id="IPR044855">
    <property type="entry name" value="CoA-Trfase_III_dom3_sf"/>
</dbReference>
<dbReference type="PANTHER" id="PTHR48207:SF3">
    <property type="entry name" value="SUCCINATE--HYDROXYMETHYLGLUTARATE COA-TRANSFERASE"/>
    <property type="match status" value="1"/>
</dbReference>
<dbReference type="GO" id="GO:0008410">
    <property type="term" value="F:CoA-transferase activity"/>
    <property type="evidence" value="ECO:0007669"/>
    <property type="project" value="TreeGrafter"/>
</dbReference>
<dbReference type="Gene3D" id="3.30.1540.10">
    <property type="entry name" value="formyl-coa transferase, domain 3"/>
    <property type="match status" value="1"/>
</dbReference>
<name>A0A381PV81_9ZZZZ</name>
<dbReference type="AlphaFoldDB" id="A0A381PV81"/>
<proteinExistence type="predicted"/>
<evidence type="ECO:0008006" key="3">
    <source>
        <dbReference type="Google" id="ProtNLM"/>
    </source>
</evidence>
<dbReference type="InterPro" id="IPR023606">
    <property type="entry name" value="CoA-Trfase_III_dom_1_sf"/>
</dbReference>
<evidence type="ECO:0000256" key="1">
    <source>
        <dbReference type="ARBA" id="ARBA00022679"/>
    </source>
</evidence>
<accession>A0A381PV81</accession>
<reference evidence="2" key="1">
    <citation type="submission" date="2018-05" db="EMBL/GenBank/DDBJ databases">
        <authorList>
            <person name="Lanie J.A."/>
            <person name="Ng W.-L."/>
            <person name="Kazmierczak K.M."/>
            <person name="Andrzejewski T.M."/>
            <person name="Davidsen T.M."/>
            <person name="Wayne K.J."/>
            <person name="Tettelin H."/>
            <person name="Glass J.I."/>
            <person name="Rusch D."/>
            <person name="Podicherti R."/>
            <person name="Tsui H.-C.T."/>
            <person name="Winkler M.E."/>
        </authorList>
    </citation>
    <scope>NUCLEOTIDE SEQUENCE</scope>
</reference>
<dbReference type="EMBL" id="UINC01001106">
    <property type="protein sequence ID" value="SUZ70955.1"/>
    <property type="molecule type" value="Genomic_DNA"/>
</dbReference>
<dbReference type="Gene3D" id="3.40.50.10540">
    <property type="entry name" value="Crotonobetainyl-coa:carnitine coa-transferase, domain 1"/>
    <property type="match status" value="1"/>
</dbReference>
<sequence length="396" mass="43830">VSIPLSGIRVLDFSRIIAGPLATQHLADLGAEVIKIENPITGDEVRGWDSTGQPGISSFFTAFNRSKKSVSIDLKTDRGQGLVRDLAKQCDVLVENFRPGVMTKFGLNESTLRSENPALIYVSISAYGASGSMSDRPGLDPVLQAESGMMAMTGFENGPPLRHPLSIIDTLTAVHALSAISVALYARASHGRGDFIDLALYDTAIGALNNAALGYLTTGDLPPKTGNSHMQATPVDLFQTKTEPLYMAVGSDRLFLRFCEDVIERPDLAIDDRFKTPTDRRLHRDELKELIEATLKKKPADFWLERLRHLPAGKVRSLDNALRADETRERNMLWTIDQGDRIQEVLGSPFKFDYHKLSPPKPPPQLGADTREVLRDLLALTSEELDDLHRHQIIRE</sequence>
<feature type="non-terminal residue" evidence="2">
    <location>
        <position position="1"/>
    </location>
</feature>
<dbReference type="InterPro" id="IPR003673">
    <property type="entry name" value="CoA-Trfase_fam_III"/>
</dbReference>
<dbReference type="Pfam" id="PF02515">
    <property type="entry name" value="CoA_transf_3"/>
    <property type="match status" value="1"/>
</dbReference>
<gene>
    <name evidence="2" type="ORF">METZ01_LOCUS23809</name>
</gene>
<dbReference type="PANTHER" id="PTHR48207">
    <property type="entry name" value="SUCCINATE--HYDROXYMETHYLGLUTARATE COA-TRANSFERASE"/>
    <property type="match status" value="1"/>
</dbReference>
<keyword evidence="1" id="KW-0808">Transferase</keyword>
<protein>
    <recommendedName>
        <fullName evidence="3">CoA transferase</fullName>
    </recommendedName>
</protein>
<organism evidence="2">
    <name type="scientific">marine metagenome</name>
    <dbReference type="NCBI Taxonomy" id="408172"/>
    <lineage>
        <taxon>unclassified sequences</taxon>
        <taxon>metagenomes</taxon>
        <taxon>ecological metagenomes</taxon>
    </lineage>
</organism>